<dbReference type="InterPro" id="IPR010634">
    <property type="entry name" value="DUF1223"/>
</dbReference>
<reference evidence="2" key="1">
    <citation type="submission" date="2013-04" db="EMBL/GenBank/DDBJ databases">
        <title>Thioclava sp. 13D2W-2 Genome Sequencing.</title>
        <authorList>
            <person name="Lai Q."/>
            <person name="Li G."/>
            <person name="Shao Z."/>
        </authorList>
    </citation>
    <scope>NUCLEOTIDE SEQUENCE [LARGE SCALE GENOMIC DNA]</scope>
    <source>
        <strain evidence="2">13D2W-2</strain>
    </source>
</reference>
<proteinExistence type="predicted"/>
<dbReference type="eggNOG" id="COG5429">
    <property type="taxonomic scope" value="Bacteria"/>
</dbReference>
<name>A0A085U064_9RHOB</name>
<dbReference type="PANTHER" id="PTHR36057:SF1">
    <property type="entry name" value="LIPOPROTEIN LIPID ATTACHMENT SITE-LIKE PROTEIN, PUTATIVE (DUF1223)-RELATED"/>
    <property type="match status" value="1"/>
</dbReference>
<organism evidence="1 2">
    <name type="scientific">Thioclava atlantica</name>
    <dbReference type="NCBI Taxonomy" id="1317124"/>
    <lineage>
        <taxon>Bacteria</taxon>
        <taxon>Pseudomonadati</taxon>
        <taxon>Pseudomonadota</taxon>
        <taxon>Alphaproteobacteria</taxon>
        <taxon>Rhodobacterales</taxon>
        <taxon>Paracoccaceae</taxon>
        <taxon>Thioclava</taxon>
    </lineage>
</organism>
<protein>
    <submittedName>
        <fullName evidence="1">Uncharacterized protein</fullName>
    </submittedName>
</protein>
<comment type="caution">
    <text evidence="1">The sequence shown here is derived from an EMBL/GenBank/DDBJ whole genome shotgun (WGS) entry which is preliminary data.</text>
</comment>
<dbReference type="Proteomes" id="UP000028607">
    <property type="component" value="Unassembled WGS sequence"/>
</dbReference>
<keyword evidence="2" id="KW-1185">Reference proteome</keyword>
<dbReference type="PATRIC" id="fig|1317124.6.peg.727"/>
<gene>
    <name evidence="1" type="ORF">DW2_03594</name>
</gene>
<dbReference type="Pfam" id="PF06764">
    <property type="entry name" value="DUF1223"/>
    <property type="match status" value="1"/>
</dbReference>
<evidence type="ECO:0000313" key="1">
    <source>
        <dbReference type="EMBL" id="KFE36361.1"/>
    </source>
</evidence>
<dbReference type="SUPFAM" id="SSF52833">
    <property type="entry name" value="Thioredoxin-like"/>
    <property type="match status" value="1"/>
</dbReference>
<evidence type="ECO:0000313" key="2">
    <source>
        <dbReference type="Proteomes" id="UP000028607"/>
    </source>
</evidence>
<dbReference type="InterPro" id="IPR036249">
    <property type="entry name" value="Thioredoxin-like_sf"/>
</dbReference>
<accession>A0A085U064</accession>
<dbReference type="EMBL" id="AQRC01000002">
    <property type="protein sequence ID" value="KFE36361.1"/>
    <property type="molecule type" value="Genomic_DNA"/>
</dbReference>
<dbReference type="PANTHER" id="PTHR36057">
    <property type="match status" value="1"/>
</dbReference>
<dbReference type="STRING" id="1317124.DW2_03594"/>
<sequence length="303" mass="32592">MEQGFKEVSKLFAARFTGVWFGLCLMVAGDLVSTGVAFAGDATMSSGNAVSVPDAPPGMRARASAAMVEQMDVAEAGQVQTAGAPTNGPVVLELYTSQGCSSCPPADALFARIAKRDDVIALALHVDYWDYLGWKDPFGKPEFTARQKAYALATGERIVYTPQMIVEGREALVGPGHDDLVAAIEHELDQARPVTLEVNGSEGHFEVVLRPVKPLADPAVVQLVRYRPQATVDILRGENAGKTVEYTNIVTEWRDIANWDGVSPTRLALDIEGDEPAVLIVQSVHEGRNRPLPGQILAATRLD</sequence>
<reference evidence="1 2" key="2">
    <citation type="journal article" date="2015" name="Antonie Van Leeuwenhoek">
        <title>Thioclava indica sp. nov., isolated from surface seawater of the Indian Ocean.</title>
        <authorList>
            <person name="Liu Y."/>
            <person name="Lai Q."/>
            <person name="Du J."/>
            <person name="Xu H."/>
            <person name="Jiang L."/>
            <person name="Shao Z."/>
        </authorList>
    </citation>
    <scope>NUCLEOTIDE SEQUENCE [LARGE SCALE GENOMIC DNA]</scope>
    <source>
        <strain evidence="1 2">13D2W-2</strain>
    </source>
</reference>
<dbReference type="AlphaFoldDB" id="A0A085U064"/>